<gene>
    <name evidence="1" type="ORF">MRB53_000648</name>
</gene>
<organism evidence="1 2">
    <name type="scientific">Persea americana</name>
    <name type="common">Avocado</name>
    <dbReference type="NCBI Taxonomy" id="3435"/>
    <lineage>
        <taxon>Eukaryota</taxon>
        <taxon>Viridiplantae</taxon>
        <taxon>Streptophyta</taxon>
        <taxon>Embryophyta</taxon>
        <taxon>Tracheophyta</taxon>
        <taxon>Spermatophyta</taxon>
        <taxon>Magnoliopsida</taxon>
        <taxon>Magnoliidae</taxon>
        <taxon>Laurales</taxon>
        <taxon>Lauraceae</taxon>
        <taxon>Persea</taxon>
    </lineage>
</organism>
<proteinExistence type="predicted"/>
<dbReference type="Proteomes" id="UP001234297">
    <property type="component" value="Chromosome 1"/>
</dbReference>
<protein>
    <submittedName>
        <fullName evidence="1">Uncharacterized protein</fullName>
    </submittedName>
</protein>
<dbReference type="EMBL" id="CM056809">
    <property type="protein sequence ID" value="KAJ8647625.1"/>
    <property type="molecule type" value="Genomic_DNA"/>
</dbReference>
<evidence type="ECO:0000313" key="2">
    <source>
        <dbReference type="Proteomes" id="UP001234297"/>
    </source>
</evidence>
<sequence length="195" mass="20945">MEDSIEESESLVSHLNFDPKEGGDKEKAGDGKEVKAGLDDEERGVGTVKEEKKEGEGVVGGGIINQLISSLLKPKGEEDHEGEGKRGLEDEVGGVEEVKEEKKEEEGESGGGVINQFISSLLNSNGEEDEEKGKVELNDEERGIEQVKEEEKEEETGGVINNLLSNFPVSLPPAISDDVVPETGEASLLLSIIED</sequence>
<name>A0ACC2MPQ0_PERAE</name>
<reference evidence="1 2" key="1">
    <citation type="journal article" date="2022" name="Hortic Res">
        <title>A haplotype resolved chromosomal level avocado genome allows analysis of novel avocado genes.</title>
        <authorList>
            <person name="Nath O."/>
            <person name="Fletcher S.J."/>
            <person name="Hayward A."/>
            <person name="Shaw L.M."/>
            <person name="Masouleh A.K."/>
            <person name="Furtado A."/>
            <person name="Henry R.J."/>
            <person name="Mitter N."/>
        </authorList>
    </citation>
    <scope>NUCLEOTIDE SEQUENCE [LARGE SCALE GENOMIC DNA]</scope>
    <source>
        <strain evidence="2">cv. Hass</strain>
    </source>
</reference>
<evidence type="ECO:0000313" key="1">
    <source>
        <dbReference type="EMBL" id="KAJ8647625.1"/>
    </source>
</evidence>
<keyword evidence="2" id="KW-1185">Reference proteome</keyword>
<comment type="caution">
    <text evidence="1">The sequence shown here is derived from an EMBL/GenBank/DDBJ whole genome shotgun (WGS) entry which is preliminary data.</text>
</comment>
<accession>A0ACC2MPQ0</accession>